<feature type="domain" description="UspA" evidence="1">
    <location>
        <begin position="167"/>
        <end position="227"/>
    </location>
</feature>
<dbReference type="InterPro" id="IPR014729">
    <property type="entry name" value="Rossmann-like_a/b/a_fold"/>
</dbReference>
<dbReference type="PANTHER" id="PTHR31964:SF55">
    <property type="entry name" value="USPA DOMAIN-CONTAINING PROTEIN"/>
    <property type="match status" value="1"/>
</dbReference>
<evidence type="ECO:0000313" key="3">
    <source>
        <dbReference type="Proteomes" id="UP001314170"/>
    </source>
</evidence>
<dbReference type="Proteomes" id="UP001314170">
    <property type="component" value="Unassembled WGS sequence"/>
</dbReference>
<comment type="caution">
    <text evidence="2">The sequence shown here is derived from an EMBL/GenBank/DDBJ whole genome shotgun (WGS) entry which is preliminary data.</text>
</comment>
<name>A0AAV1QZV8_9ROSI</name>
<dbReference type="EMBL" id="CAWUPB010000851">
    <property type="protein sequence ID" value="CAK7326599.1"/>
    <property type="molecule type" value="Genomic_DNA"/>
</dbReference>
<gene>
    <name evidence="2" type="ORF">DCAF_LOCUS4301</name>
</gene>
<dbReference type="SUPFAM" id="SSF52402">
    <property type="entry name" value="Adenine nucleotide alpha hydrolases-like"/>
    <property type="match status" value="1"/>
</dbReference>
<dbReference type="Pfam" id="PF00582">
    <property type="entry name" value="Usp"/>
    <property type="match status" value="1"/>
</dbReference>
<reference evidence="2 3" key="1">
    <citation type="submission" date="2024-01" db="EMBL/GenBank/DDBJ databases">
        <authorList>
            <person name="Waweru B."/>
        </authorList>
    </citation>
    <scope>NUCLEOTIDE SEQUENCE [LARGE SCALE GENOMIC DNA]</scope>
</reference>
<accession>A0AAV1QZV8</accession>
<keyword evidence="3" id="KW-1185">Reference proteome</keyword>
<dbReference type="PANTHER" id="PTHR31964">
    <property type="entry name" value="ADENINE NUCLEOTIDE ALPHA HYDROLASES-LIKE SUPERFAMILY PROTEIN"/>
    <property type="match status" value="1"/>
</dbReference>
<organism evidence="2 3">
    <name type="scientific">Dovyalis caffra</name>
    <dbReference type="NCBI Taxonomy" id="77055"/>
    <lineage>
        <taxon>Eukaryota</taxon>
        <taxon>Viridiplantae</taxon>
        <taxon>Streptophyta</taxon>
        <taxon>Embryophyta</taxon>
        <taxon>Tracheophyta</taxon>
        <taxon>Spermatophyta</taxon>
        <taxon>Magnoliopsida</taxon>
        <taxon>eudicotyledons</taxon>
        <taxon>Gunneridae</taxon>
        <taxon>Pentapetalae</taxon>
        <taxon>rosids</taxon>
        <taxon>fabids</taxon>
        <taxon>Malpighiales</taxon>
        <taxon>Salicaceae</taxon>
        <taxon>Flacourtieae</taxon>
        <taxon>Dovyalis</taxon>
    </lineage>
</organism>
<dbReference type="AlphaFoldDB" id="A0AAV1QZV8"/>
<proteinExistence type="predicted"/>
<sequence length="270" mass="30292">MAEEVMANEGPLPETKVMVAIEDSEYSHYALMWVLDNLKESITRSPLVIFSALAPPSNNSFTAAALGSARMYCSVSASKCPFLHIYNLKLQNLISFGFVILVFAEPKDIVEKSKGDSYFIQILSEPKDVHGVCRVHIEMFFKTRGQRDPSNLLFRNPSVFLPPEYAYTVQEQQKKLAFALLEKAKEICARRGVDAVTFTEVGDPQTVICKVVEKLNISLLVLGVRGLAEENVTRSYPGKREQLLPSQCKVPRSCREEAMTNEVCYVATWN</sequence>
<protein>
    <recommendedName>
        <fullName evidence="1">UspA domain-containing protein</fullName>
    </recommendedName>
</protein>
<dbReference type="Gene3D" id="3.40.50.620">
    <property type="entry name" value="HUPs"/>
    <property type="match status" value="1"/>
</dbReference>
<evidence type="ECO:0000259" key="1">
    <source>
        <dbReference type="Pfam" id="PF00582"/>
    </source>
</evidence>
<evidence type="ECO:0000313" key="2">
    <source>
        <dbReference type="EMBL" id="CAK7326599.1"/>
    </source>
</evidence>
<dbReference type="InterPro" id="IPR006016">
    <property type="entry name" value="UspA"/>
</dbReference>